<feature type="region of interest" description="Disordered" evidence="1">
    <location>
        <begin position="350"/>
        <end position="379"/>
    </location>
</feature>
<dbReference type="OrthoDB" id="378228at2759"/>
<evidence type="ECO:0000256" key="1">
    <source>
        <dbReference type="SAM" id="MobiDB-lite"/>
    </source>
</evidence>
<sequence>MDVEKSRTTKFMGDNNILKEKTTEIGSYSSKEKAESNSGDVTENYDFMKSCDSINTLFQGGNEIREGELNGIMNCSEERNNVSSSDKNAYYCTSKSDNISINIYTTNRKDLLRYVLNNNSILKTKINLEENISTKRNDKKNFDEIYANDIDRKRSIILSKSNSVRRRNASEECNLNYLKCNKRNEKYNSNEKNVKHACKEYTSYHYHETEKTGLWLVDSVNRLLDNLSDNNSKDFFINNVHSKEMNHYSGNNMTCTNVKGYSKIKWSDYVKFNSLIYYSHILPIYEGIRKMFINFQKEKLEQREKKKKKKKTDLTMFAVSKFSRKNLKNPCNSESYANLFSESMSNGGVGMAQNRDNTTDNGNGIDSGDNSGGGNDDNNNGYDDDYGYYAFSNYFIQLVRQVRDKYNEFCDTIGEKLENVDKENYSFKEYCIIVSKIFVTHILNMIPFYELPLFLNNMLNSFNACIQYENNESVKEVDLTNSYNIDTHNRIETLYNLPVNFSNSVTNLNTTIRLNCGEQNKPTIVVSGTCEFSYNDINQNLLRRCATDTHENRHKMNIQLNRANRENSNFLDSILPERRNSLTSIFSNLPKYMKTYANSRSKLNNFVSIKRVSKLKKVNKKAHLNEDLPLDSNKSTYIYSKDIKSNTDINIETIEGDKENVDDHLAKKPSTSFSLYSDSFNITNSDNYCSVKSLPLNGFTKLGNSLKHQKSQEDSVEFLECKGN</sequence>
<evidence type="ECO:0000313" key="3">
    <source>
        <dbReference type="Proteomes" id="UP000219813"/>
    </source>
</evidence>
<dbReference type="OMA" id="ENYCTAK"/>
<evidence type="ECO:0000313" key="2">
    <source>
        <dbReference type="EMBL" id="SCP03303.1"/>
    </source>
</evidence>
<dbReference type="KEGG" id="pmal:PMUG01_14035700"/>
<reference evidence="2 3" key="1">
    <citation type="submission" date="2016-06" db="EMBL/GenBank/DDBJ databases">
        <authorList>
            <consortium name="Pathogen Informatics"/>
        </authorList>
    </citation>
    <scope>NUCLEOTIDE SEQUENCE [LARGE SCALE GENOMIC DNA]</scope>
</reference>
<dbReference type="GeneID" id="39871668"/>
<dbReference type="Proteomes" id="UP000219813">
    <property type="component" value="Chromosome 14"/>
</dbReference>
<feature type="compositionally biased region" description="Low complexity" evidence="1">
    <location>
        <begin position="359"/>
        <end position="369"/>
    </location>
</feature>
<dbReference type="VEuPathDB" id="PlasmoDB:PmUG01_14035700"/>
<accession>A0A1D3TEC5</accession>
<organism evidence="2 3">
    <name type="scientific">Plasmodium malariae</name>
    <dbReference type="NCBI Taxonomy" id="5858"/>
    <lineage>
        <taxon>Eukaryota</taxon>
        <taxon>Sar</taxon>
        <taxon>Alveolata</taxon>
        <taxon>Apicomplexa</taxon>
        <taxon>Aconoidasida</taxon>
        <taxon>Haemosporida</taxon>
        <taxon>Plasmodiidae</taxon>
        <taxon>Plasmodium</taxon>
        <taxon>Plasmodium (Plasmodium)</taxon>
    </lineage>
</organism>
<keyword evidence="3" id="KW-1185">Reference proteome</keyword>
<dbReference type="EMBL" id="LT594635">
    <property type="protein sequence ID" value="SCP03303.1"/>
    <property type="molecule type" value="Genomic_DNA"/>
</dbReference>
<proteinExistence type="predicted"/>
<name>A0A1D3TEC5_PLAMA</name>
<protein>
    <submittedName>
        <fullName evidence="2">Uncharacterized protein</fullName>
    </submittedName>
</protein>
<gene>
    <name evidence="2" type="primary">PmUG01_14035700</name>
    <name evidence="2" type="ORF">PMUG01_14035700</name>
</gene>
<dbReference type="RefSeq" id="XP_028864258.1">
    <property type="nucleotide sequence ID" value="XM_029007917.1"/>
</dbReference>
<dbReference type="AlphaFoldDB" id="A0A1D3TEC5"/>